<dbReference type="Gene3D" id="1.10.287.160">
    <property type="entry name" value="HR1 repeat"/>
    <property type="match status" value="1"/>
</dbReference>
<dbReference type="GO" id="GO:0007165">
    <property type="term" value="P:signal transduction"/>
    <property type="evidence" value="ECO:0007669"/>
    <property type="project" value="InterPro"/>
</dbReference>
<dbReference type="SMART" id="SM00742">
    <property type="entry name" value="Hr1"/>
    <property type="match status" value="1"/>
</dbReference>
<dbReference type="AlphaFoldDB" id="A0A8C5LQZ9"/>
<keyword evidence="5" id="KW-0418">Kinase</keyword>
<evidence type="ECO:0000256" key="1">
    <source>
        <dbReference type="ARBA" id="ARBA00022527"/>
    </source>
</evidence>
<keyword evidence="4 10" id="KW-0547">Nucleotide-binding</keyword>
<dbReference type="InterPro" id="IPR017892">
    <property type="entry name" value="Pkinase_C"/>
</dbReference>
<evidence type="ECO:0000259" key="13">
    <source>
        <dbReference type="PROSITE" id="PS51285"/>
    </source>
</evidence>
<dbReference type="FunFam" id="3.30.200.20:FF:000474">
    <property type="entry name" value="Serine/threonine-protein kinase N2-like"/>
    <property type="match status" value="1"/>
</dbReference>
<dbReference type="PANTHER" id="PTHR24351">
    <property type="entry name" value="RIBOSOMAL PROTEIN S6 KINASE"/>
    <property type="match status" value="1"/>
</dbReference>
<dbReference type="Gene3D" id="3.30.200.20">
    <property type="entry name" value="Phosphorylase Kinase, domain 1"/>
    <property type="match status" value="1"/>
</dbReference>
<evidence type="ECO:0000256" key="11">
    <source>
        <dbReference type="SAM" id="Coils"/>
    </source>
</evidence>
<evidence type="ECO:0000256" key="3">
    <source>
        <dbReference type="ARBA" id="ARBA00022679"/>
    </source>
</evidence>
<dbReference type="InterPro" id="IPR011072">
    <property type="entry name" value="HR1_rho-bd"/>
</dbReference>
<dbReference type="PROSITE" id="PS51285">
    <property type="entry name" value="AGC_KINASE_CTER"/>
    <property type="match status" value="1"/>
</dbReference>
<dbReference type="Proteomes" id="UP000694569">
    <property type="component" value="Unplaced"/>
</dbReference>
<dbReference type="Ensembl" id="ENSLLET00000004032.1">
    <property type="protein sequence ID" value="ENSLLEP00000003849.1"/>
    <property type="gene ID" value="ENSLLEG00000002452.1"/>
</dbReference>
<keyword evidence="16" id="KW-1185">Reference proteome</keyword>
<evidence type="ECO:0000256" key="2">
    <source>
        <dbReference type="ARBA" id="ARBA00022553"/>
    </source>
</evidence>
<feature type="domain" description="REM-1" evidence="14">
    <location>
        <begin position="1"/>
        <end position="63"/>
    </location>
</feature>
<feature type="domain" description="AGC-kinase C-terminal" evidence="13">
    <location>
        <begin position="472"/>
        <end position="539"/>
    </location>
</feature>
<evidence type="ECO:0000256" key="9">
    <source>
        <dbReference type="PROSITE-ProRule" id="PRU01207"/>
    </source>
</evidence>
<reference evidence="15" key="1">
    <citation type="submission" date="2025-08" db="UniProtKB">
        <authorList>
            <consortium name="Ensembl"/>
        </authorList>
    </citation>
    <scope>IDENTIFICATION</scope>
</reference>
<dbReference type="PROSITE" id="PS00107">
    <property type="entry name" value="PROTEIN_KINASE_ATP"/>
    <property type="match status" value="1"/>
</dbReference>
<dbReference type="SUPFAM" id="SSF46585">
    <property type="entry name" value="HR1 repeat"/>
    <property type="match status" value="1"/>
</dbReference>
<dbReference type="SMART" id="SM00133">
    <property type="entry name" value="S_TK_X"/>
    <property type="match status" value="1"/>
</dbReference>
<dbReference type="OrthoDB" id="63267at2759"/>
<feature type="binding site" evidence="10">
    <location>
        <position position="239"/>
    </location>
    <ligand>
        <name>ATP</name>
        <dbReference type="ChEBI" id="CHEBI:30616"/>
    </ligand>
</feature>
<evidence type="ECO:0000259" key="14">
    <source>
        <dbReference type="PROSITE" id="PS51860"/>
    </source>
</evidence>
<accession>A0A8C5LQZ9</accession>
<keyword evidence="6 10" id="KW-0067">ATP-binding</keyword>
<dbReference type="Gene3D" id="1.10.510.10">
    <property type="entry name" value="Transferase(Phosphotransferase) domain 1"/>
    <property type="match status" value="1"/>
</dbReference>
<dbReference type="InterPro" id="IPR036274">
    <property type="entry name" value="HR1_rpt_sf"/>
</dbReference>
<dbReference type="InterPro" id="IPR017441">
    <property type="entry name" value="Protein_kinase_ATP_BS"/>
</dbReference>
<name>A0A8C5LQZ9_9ANUR</name>
<dbReference type="InterPro" id="IPR000719">
    <property type="entry name" value="Prot_kinase_dom"/>
</dbReference>
<protein>
    <submittedName>
        <fullName evidence="15">Uncharacterized protein</fullName>
    </submittedName>
</protein>
<dbReference type="Pfam" id="PF00069">
    <property type="entry name" value="Pkinase"/>
    <property type="match status" value="1"/>
</dbReference>
<dbReference type="PROSITE" id="PS00108">
    <property type="entry name" value="PROTEIN_KINASE_ST"/>
    <property type="match status" value="1"/>
</dbReference>
<evidence type="ECO:0000313" key="15">
    <source>
        <dbReference type="Ensembl" id="ENSLLEP00000003849.1"/>
    </source>
</evidence>
<dbReference type="GeneTree" id="ENSGT00940000154990"/>
<proteinExistence type="predicted"/>
<evidence type="ECO:0000256" key="6">
    <source>
        <dbReference type="ARBA" id="ARBA00022840"/>
    </source>
</evidence>
<evidence type="ECO:0000256" key="7">
    <source>
        <dbReference type="ARBA" id="ARBA00047272"/>
    </source>
</evidence>
<dbReference type="GO" id="GO:0005524">
    <property type="term" value="F:ATP binding"/>
    <property type="evidence" value="ECO:0007669"/>
    <property type="project" value="UniProtKB-UniRule"/>
</dbReference>
<dbReference type="Pfam" id="PF00433">
    <property type="entry name" value="Pkinase_C"/>
    <property type="match status" value="1"/>
</dbReference>
<dbReference type="SMART" id="SM00220">
    <property type="entry name" value="S_TKc"/>
    <property type="match status" value="1"/>
</dbReference>
<dbReference type="InterPro" id="IPR000961">
    <property type="entry name" value="AGC-kinase_C"/>
</dbReference>
<dbReference type="SUPFAM" id="SSF56112">
    <property type="entry name" value="Protein kinase-like (PK-like)"/>
    <property type="match status" value="1"/>
</dbReference>
<feature type="domain" description="Protein kinase" evidence="12">
    <location>
        <begin position="210"/>
        <end position="471"/>
    </location>
</feature>
<keyword evidence="2" id="KW-0597">Phosphoprotein</keyword>
<dbReference type="InterPro" id="IPR011009">
    <property type="entry name" value="Kinase-like_dom_sf"/>
</dbReference>
<evidence type="ECO:0000256" key="4">
    <source>
        <dbReference type="ARBA" id="ARBA00022741"/>
    </source>
</evidence>
<dbReference type="InterPro" id="IPR008271">
    <property type="entry name" value="Ser/Thr_kinase_AS"/>
</dbReference>
<evidence type="ECO:0000313" key="16">
    <source>
        <dbReference type="Proteomes" id="UP000694569"/>
    </source>
</evidence>
<dbReference type="PROSITE" id="PS50011">
    <property type="entry name" value="PROTEIN_KINASE_DOM"/>
    <property type="match status" value="1"/>
</dbReference>
<comment type="catalytic activity">
    <reaction evidence="8">
        <text>L-seryl-[protein] + ATP = O-phospho-L-seryl-[protein] + ADP + H(+)</text>
        <dbReference type="Rhea" id="RHEA:17989"/>
        <dbReference type="Rhea" id="RHEA-COMP:9863"/>
        <dbReference type="Rhea" id="RHEA-COMP:11604"/>
        <dbReference type="ChEBI" id="CHEBI:15378"/>
        <dbReference type="ChEBI" id="CHEBI:29999"/>
        <dbReference type="ChEBI" id="CHEBI:30616"/>
        <dbReference type="ChEBI" id="CHEBI:83421"/>
        <dbReference type="ChEBI" id="CHEBI:456216"/>
        <dbReference type="EC" id="2.7.11.13"/>
    </reaction>
</comment>
<dbReference type="PROSITE" id="PS51860">
    <property type="entry name" value="REM_1"/>
    <property type="match status" value="1"/>
</dbReference>
<keyword evidence="9 11" id="KW-0175">Coiled coil</keyword>
<dbReference type="GO" id="GO:0004697">
    <property type="term" value="F:diacylglycerol-dependent serine/threonine kinase activity"/>
    <property type="evidence" value="ECO:0007669"/>
    <property type="project" value="UniProtKB-EC"/>
</dbReference>
<evidence type="ECO:0000256" key="8">
    <source>
        <dbReference type="ARBA" id="ARBA00047470"/>
    </source>
</evidence>
<dbReference type="FunFam" id="1.10.510.10:FF:000210">
    <property type="entry name" value="Non-specific serine/threonine protein kinase"/>
    <property type="match status" value="1"/>
</dbReference>
<keyword evidence="1" id="KW-0723">Serine/threonine-protein kinase</keyword>
<dbReference type="Pfam" id="PF02185">
    <property type="entry name" value="HR1"/>
    <property type="match status" value="1"/>
</dbReference>
<feature type="coiled-coil region" evidence="11">
    <location>
        <begin position="40"/>
        <end position="67"/>
    </location>
</feature>
<keyword evidence="3" id="KW-0808">Transferase</keyword>
<evidence type="ECO:0000256" key="10">
    <source>
        <dbReference type="PROSITE-ProRule" id="PRU10141"/>
    </source>
</evidence>
<evidence type="ECO:0000256" key="5">
    <source>
        <dbReference type="ARBA" id="ARBA00022777"/>
    </source>
</evidence>
<organism evidence="15 16">
    <name type="scientific">Leptobrachium leishanense</name>
    <name type="common">Leishan spiny toad</name>
    <dbReference type="NCBI Taxonomy" id="445787"/>
    <lineage>
        <taxon>Eukaryota</taxon>
        <taxon>Metazoa</taxon>
        <taxon>Chordata</taxon>
        <taxon>Craniata</taxon>
        <taxon>Vertebrata</taxon>
        <taxon>Euteleostomi</taxon>
        <taxon>Amphibia</taxon>
        <taxon>Batrachia</taxon>
        <taxon>Anura</taxon>
        <taxon>Pelobatoidea</taxon>
        <taxon>Megophryidae</taxon>
        <taxon>Leptobrachium</taxon>
    </lineage>
</organism>
<reference evidence="15" key="2">
    <citation type="submission" date="2025-09" db="UniProtKB">
        <authorList>
            <consortium name="Ensembl"/>
        </authorList>
    </citation>
    <scope>IDENTIFICATION</scope>
</reference>
<evidence type="ECO:0000259" key="12">
    <source>
        <dbReference type="PROSITE" id="PS50011"/>
    </source>
</evidence>
<comment type="catalytic activity">
    <reaction evidence="7">
        <text>L-threonyl-[protein] + ATP = O-phospho-L-threonyl-[protein] + ADP + H(+)</text>
        <dbReference type="Rhea" id="RHEA:46608"/>
        <dbReference type="Rhea" id="RHEA-COMP:11060"/>
        <dbReference type="Rhea" id="RHEA-COMP:11605"/>
        <dbReference type="ChEBI" id="CHEBI:15378"/>
        <dbReference type="ChEBI" id="CHEBI:30013"/>
        <dbReference type="ChEBI" id="CHEBI:30616"/>
        <dbReference type="ChEBI" id="CHEBI:61977"/>
        <dbReference type="ChEBI" id="CHEBI:456216"/>
        <dbReference type="EC" id="2.7.11.13"/>
    </reaction>
</comment>
<sequence>MLRKNLEHEIAIEIKMKEGAEKLLKDVKKKKHLKSVEVFLAESNTKLEALYRRLQDLNAQCDVEEALPEALYKKINIEAVSLSEEDEHILYTSPIAWELPVSEYDHECDKEDLRLVVNSELELVPAMSASGFPISLSDIILEFGEFPAHSDRPETSVSARSQKELVQGSEQVVKATSEPAVSDLVNIVLPADERPKEPEVAIKPMSLQDFRFCTFLGRGGFGKVLLAEHLQTKKMFAVKAMQKAQLIKSNEVKSLMYEKSLYQVASQEHHPFLVNLFATFQSKDHTCFVMEYAAGGDLWTNFMNASGKFPLPRARFYASCVVLGLEHLHQHKIIHRDLKLNNIVLDQEGFAKIADFGLSKQGIGFGDRTKSFCGTLEYMAPEIIKDKPYTRAVDWWSLGVLLYIMILGYYPIPGDNDEELEKNIVRYNIAFPHTLTVRAASILKDLLNRNEKRRLGASERGAEDVKKHLFFKGLNWTDLLARNVKPPFVPVIDGPEDTRNFKVSCTSEAPVLTPPEKPSLTDRQQEAFKNFDWMAERDD</sequence>